<accession>A0AAV3TAD0</accession>
<keyword evidence="5" id="KW-0812">Transmembrane</keyword>
<dbReference type="EMBL" id="BAAADV010000003">
    <property type="protein sequence ID" value="GAA0673410.1"/>
    <property type="molecule type" value="Genomic_DNA"/>
</dbReference>
<dbReference type="Proteomes" id="UP001500420">
    <property type="component" value="Unassembled WGS sequence"/>
</dbReference>
<evidence type="ECO:0000259" key="6">
    <source>
        <dbReference type="SMART" id="SM00154"/>
    </source>
</evidence>
<evidence type="ECO:0000256" key="3">
    <source>
        <dbReference type="ARBA" id="ARBA00022833"/>
    </source>
</evidence>
<keyword evidence="2" id="KW-0863">Zinc-finger</keyword>
<dbReference type="SUPFAM" id="SSF118310">
    <property type="entry name" value="AN1-like Zinc finger"/>
    <property type="match status" value="1"/>
</dbReference>
<name>A0AAV3TAD0_9EURY</name>
<gene>
    <name evidence="7" type="ORF">GCM10009020_20530</name>
</gene>
<feature type="region of interest" description="Disordered" evidence="4">
    <location>
        <begin position="48"/>
        <end position="129"/>
    </location>
</feature>
<feature type="compositionally biased region" description="Low complexity" evidence="4">
    <location>
        <begin position="93"/>
        <end position="105"/>
    </location>
</feature>
<keyword evidence="5" id="KW-0472">Membrane</keyword>
<feature type="compositionally biased region" description="Acidic residues" evidence="4">
    <location>
        <begin position="115"/>
        <end position="125"/>
    </location>
</feature>
<dbReference type="AlphaFoldDB" id="A0AAV3TAD0"/>
<feature type="domain" description="AN1-type" evidence="6">
    <location>
        <begin position="4"/>
        <end position="42"/>
    </location>
</feature>
<comment type="caution">
    <text evidence="7">The sequence shown here is derived from an EMBL/GenBank/DDBJ whole genome shotgun (WGS) entry which is preliminary data.</text>
</comment>
<organism evidence="7 8">
    <name type="scientific">Natronoarchaeum mannanilyticum</name>
    <dbReference type="NCBI Taxonomy" id="926360"/>
    <lineage>
        <taxon>Archaea</taxon>
        <taxon>Methanobacteriati</taxon>
        <taxon>Methanobacteriota</taxon>
        <taxon>Stenosarchaea group</taxon>
        <taxon>Halobacteria</taxon>
        <taxon>Halobacteriales</taxon>
        <taxon>Natronoarchaeaceae</taxon>
    </lineage>
</organism>
<dbReference type="Gene3D" id="4.10.1110.10">
    <property type="entry name" value="AN1-like Zinc finger"/>
    <property type="match status" value="1"/>
</dbReference>
<evidence type="ECO:0000313" key="8">
    <source>
        <dbReference type="Proteomes" id="UP001500420"/>
    </source>
</evidence>
<dbReference type="InterPro" id="IPR000058">
    <property type="entry name" value="Znf_AN1"/>
</dbReference>
<feature type="transmembrane region" description="Helical" evidence="5">
    <location>
        <begin position="134"/>
        <end position="156"/>
    </location>
</feature>
<protein>
    <recommendedName>
        <fullName evidence="6">AN1-type domain-containing protein</fullName>
    </recommendedName>
</protein>
<keyword evidence="5" id="KW-1133">Transmembrane helix</keyword>
<dbReference type="Pfam" id="PF01428">
    <property type="entry name" value="zf-AN1"/>
    <property type="match status" value="1"/>
</dbReference>
<keyword evidence="1" id="KW-0479">Metal-binding</keyword>
<keyword evidence="3" id="KW-0862">Zinc</keyword>
<keyword evidence="8" id="KW-1185">Reference proteome</keyword>
<evidence type="ECO:0000256" key="1">
    <source>
        <dbReference type="ARBA" id="ARBA00022723"/>
    </source>
</evidence>
<evidence type="ECO:0000256" key="4">
    <source>
        <dbReference type="SAM" id="MobiDB-lite"/>
    </source>
</evidence>
<proteinExistence type="predicted"/>
<dbReference type="SMART" id="SM00154">
    <property type="entry name" value="ZnF_AN1"/>
    <property type="match status" value="1"/>
</dbReference>
<sequence>MTQCEICAREMDEFAFKCNYCDRVFCTEHRLPERHDCKALDNPQLFKKNSRSDQEDIDNTSTTVAEVDLESDRHYSEIDVEPMTVSREQTVGSTSKSPISDSSPDVAPDGSLVYSDDDTNEEETDSADRDSRTFSLPLIVLIVIFVIAALSVLFLVL</sequence>
<dbReference type="GO" id="GO:0008270">
    <property type="term" value="F:zinc ion binding"/>
    <property type="evidence" value="ECO:0007669"/>
    <property type="project" value="UniProtKB-KW"/>
</dbReference>
<evidence type="ECO:0000313" key="7">
    <source>
        <dbReference type="EMBL" id="GAA0673410.1"/>
    </source>
</evidence>
<evidence type="ECO:0000256" key="5">
    <source>
        <dbReference type="SAM" id="Phobius"/>
    </source>
</evidence>
<reference evidence="7 8" key="1">
    <citation type="journal article" date="2019" name="Int. J. Syst. Evol. Microbiol.">
        <title>The Global Catalogue of Microorganisms (GCM) 10K type strain sequencing project: providing services to taxonomists for standard genome sequencing and annotation.</title>
        <authorList>
            <consortium name="The Broad Institute Genomics Platform"/>
            <consortium name="The Broad Institute Genome Sequencing Center for Infectious Disease"/>
            <person name="Wu L."/>
            <person name="Ma J."/>
        </authorList>
    </citation>
    <scope>NUCLEOTIDE SEQUENCE [LARGE SCALE GENOMIC DNA]</scope>
    <source>
        <strain evidence="7 8">JCM 16328</strain>
    </source>
</reference>
<evidence type="ECO:0000256" key="2">
    <source>
        <dbReference type="ARBA" id="ARBA00022771"/>
    </source>
</evidence>
<dbReference type="InterPro" id="IPR035896">
    <property type="entry name" value="AN1-like_Znf"/>
</dbReference>